<dbReference type="VEuPathDB" id="FungiDB:MAPG_10573"/>
<protein>
    <submittedName>
        <fullName evidence="1 2">Uncharacterized protein</fullName>
    </submittedName>
</protein>
<organism evidence="2 3">
    <name type="scientific">Magnaporthiopsis poae (strain ATCC 64411 / 73-15)</name>
    <name type="common">Kentucky bluegrass fungus</name>
    <name type="synonym">Magnaporthe poae</name>
    <dbReference type="NCBI Taxonomy" id="644358"/>
    <lineage>
        <taxon>Eukaryota</taxon>
        <taxon>Fungi</taxon>
        <taxon>Dikarya</taxon>
        <taxon>Ascomycota</taxon>
        <taxon>Pezizomycotina</taxon>
        <taxon>Sordariomycetes</taxon>
        <taxon>Sordariomycetidae</taxon>
        <taxon>Magnaporthales</taxon>
        <taxon>Magnaporthaceae</taxon>
        <taxon>Magnaporthiopsis</taxon>
    </lineage>
</organism>
<dbReference type="AlphaFoldDB" id="A0A0C4ECY4"/>
<gene>
    <name evidence="1" type="ORF">MAPG_10573</name>
</gene>
<reference evidence="1" key="3">
    <citation type="submission" date="2011-03" db="EMBL/GenBank/DDBJ databases">
        <title>Annotation of Magnaporthe poae ATCC 64411.</title>
        <authorList>
            <person name="Ma L.-J."/>
            <person name="Dead R."/>
            <person name="Young S.K."/>
            <person name="Zeng Q."/>
            <person name="Gargeya S."/>
            <person name="Fitzgerald M."/>
            <person name="Haas B."/>
            <person name="Abouelleil A."/>
            <person name="Alvarado L."/>
            <person name="Arachchi H.M."/>
            <person name="Berlin A."/>
            <person name="Brown A."/>
            <person name="Chapman S.B."/>
            <person name="Chen Z."/>
            <person name="Dunbar C."/>
            <person name="Freedman E."/>
            <person name="Gearin G."/>
            <person name="Gellesch M."/>
            <person name="Goldberg J."/>
            <person name="Griggs A."/>
            <person name="Gujja S."/>
            <person name="Heiman D."/>
            <person name="Howarth C."/>
            <person name="Larson L."/>
            <person name="Lui A."/>
            <person name="MacDonald P.J.P."/>
            <person name="Mehta T."/>
            <person name="Montmayeur A."/>
            <person name="Murphy C."/>
            <person name="Neiman D."/>
            <person name="Pearson M."/>
            <person name="Priest M."/>
            <person name="Roberts A."/>
            <person name="Saif S."/>
            <person name="Shea T."/>
            <person name="Shenoy N."/>
            <person name="Sisk P."/>
            <person name="Stolte C."/>
            <person name="Sykes S."/>
            <person name="Yandava C."/>
            <person name="Wortman J."/>
            <person name="Nusbaum C."/>
            <person name="Birren B."/>
        </authorList>
    </citation>
    <scope>NUCLEOTIDE SEQUENCE</scope>
    <source>
        <strain evidence="1">ATCC 64411</strain>
    </source>
</reference>
<dbReference type="Proteomes" id="UP000011715">
    <property type="component" value="Unassembled WGS sequence"/>
</dbReference>
<dbReference type="EnsemblFungi" id="MAPG_10573T0">
    <property type="protein sequence ID" value="MAPG_10573T0"/>
    <property type="gene ID" value="MAPG_10573"/>
</dbReference>
<keyword evidence="3" id="KW-1185">Reference proteome</keyword>
<proteinExistence type="predicted"/>
<reference evidence="2" key="4">
    <citation type="journal article" date="2015" name="G3 (Bethesda)">
        <title>Genome sequences of three phytopathogenic species of the Magnaporthaceae family of fungi.</title>
        <authorList>
            <person name="Okagaki L.H."/>
            <person name="Nunes C.C."/>
            <person name="Sailsbery J."/>
            <person name="Clay B."/>
            <person name="Brown D."/>
            <person name="John T."/>
            <person name="Oh Y."/>
            <person name="Young N."/>
            <person name="Fitzgerald M."/>
            <person name="Haas B.J."/>
            <person name="Zeng Q."/>
            <person name="Young S."/>
            <person name="Adiconis X."/>
            <person name="Fan L."/>
            <person name="Levin J.Z."/>
            <person name="Mitchell T.K."/>
            <person name="Okubara P.A."/>
            <person name="Farman M.L."/>
            <person name="Kohn L.M."/>
            <person name="Birren B."/>
            <person name="Ma L.-J."/>
            <person name="Dean R.A."/>
        </authorList>
    </citation>
    <scope>NUCLEOTIDE SEQUENCE</scope>
    <source>
        <strain evidence="2">ATCC 64411 / 73-15</strain>
    </source>
</reference>
<reference evidence="3" key="2">
    <citation type="submission" date="2010-05" db="EMBL/GenBank/DDBJ databases">
        <title>The genome sequence of Magnaporthe poae strain ATCC 64411.</title>
        <authorList>
            <person name="Ma L.-J."/>
            <person name="Dead R."/>
            <person name="Young S."/>
            <person name="Zeng Q."/>
            <person name="Koehrsen M."/>
            <person name="Alvarado L."/>
            <person name="Berlin A."/>
            <person name="Chapman S.B."/>
            <person name="Chen Z."/>
            <person name="Freedman E."/>
            <person name="Gellesch M."/>
            <person name="Goldberg J."/>
            <person name="Griggs A."/>
            <person name="Gujja S."/>
            <person name="Heilman E.R."/>
            <person name="Heiman D."/>
            <person name="Hepburn T."/>
            <person name="Howarth C."/>
            <person name="Jen D."/>
            <person name="Larson L."/>
            <person name="Mehta T."/>
            <person name="Neiman D."/>
            <person name="Pearson M."/>
            <person name="Roberts A."/>
            <person name="Saif S."/>
            <person name="Shea T."/>
            <person name="Shenoy N."/>
            <person name="Sisk P."/>
            <person name="Stolte C."/>
            <person name="Sykes S."/>
            <person name="Walk T."/>
            <person name="White J."/>
            <person name="Yandava C."/>
            <person name="Haas B."/>
            <person name="Nusbaum C."/>
            <person name="Birren B."/>
        </authorList>
    </citation>
    <scope>NUCLEOTIDE SEQUENCE [LARGE SCALE GENOMIC DNA]</scope>
    <source>
        <strain evidence="3">ATCC 64411 / 73-15</strain>
    </source>
</reference>
<accession>A0A0C4ECY4</accession>
<reference evidence="2" key="5">
    <citation type="submission" date="2015-06" db="UniProtKB">
        <authorList>
            <consortium name="EnsemblFungi"/>
        </authorList>
    </citation>
    <scope>IDENTIFICATION</scope>
    <source>
        <strain evidence="2">ATCC 64411</strain>
    </source>
</reference>
<evidence type="ECO:0000313" key="3">
    <source>
        <dbReference type="Proteomes" id="UP000011715"/>
    </source>
</evidence>
<name>A0A0C4ECY4_MAGP6</name>
<dbReference type="EMBL" id="ADBL01002362">
    <property type="status" value="NOT_ANNOTATED_CDS"/>
    <property type="molecule type" value="Genomic_DNA"/>
</dbReference>
<evidence type="ECO:0000313" key="1">
    <source>
        <dbReference type="EMBL" id="KLU90721.1"/>
    </source>
</evidence>
<dbReference type="EMBL" id="GL876975">
    <property type="protein sequence ID" value="KLU90721.1"/>
    <property type="molecule type" value="Genomic_DNA"/>
</dbReference>
<sequence>MERRTGKTFNKTTAFFFHSTKRMQIAGLSMSQAARSGRLTRFDTRQSINVPVYTGAGFIHMTKISGSGKSVKSPRGWRWEKRENMEVGRQDGFSAKSKRVRRARQC</sequence>
<evidence type="ECO:0000313" key="2">
    <source>
        <dbReference type="EnsemblFungi" id="MAPG_10573T0"/>
    </source>
</evidence>
<reference evidence="1" key="1">
    <citation type="submission" date="2010-05" db="EMBL/GenBank/DDBJ databases">
        <title>The Genome Sequence of Magnaporthe poae strain ATCC 64411.</title>
        <authorList>
            <consortium name="The Broad Institute Genome Sequencing Platform"/>
            <consortium name="Broad Institute Genome Sequencing Center for Infectious Disease"/>
            <person name="Ma L.-J."/>
            <person name="Dead R."/>
            <person name="Young S."/>
            <person name="Zeng Q."/>
            <person name="Koehrsen M."/>
            <person name="Alvarado L."/>
            <person name="Berlin A."/>
            <person name="Chapman S.B."/>
            <person name="Chen Z."/>
            <person name="Freedman E."/>
            <person name="Gellesch M."/>
            <person name="Goldberg J."/>
            <person name="Griggs A."/>
            <person name="Gujja S."/>
            <person name="Heilman E.R."/>
            <person name="Heiman D."/>
            <person name="Hepburn T."/>
            <person name="Howarth C."/>
            <person name="Jen D."/>
            <person name="Larson L."/>
            <person name="Mehta T."/>
            <person name="Neiman D."/>
            <person name="Pearson M."/>
            <person name="Roberts A."/>
            <person name="Saif S."/>
            <person name="Shea T."/>
            <person name="Shenoy N."/>
            <person name="Sisk P."/>
            <person name="Stolte C."/>
            <person name="Sykes S."/>
            <person name="Walk T."/>
            <person name="White J."/>
            <person name="Yandava C."/>
            <person name="Haas B."/>
            <person name="Nusbaum C."/>
            <person name="Birren B."/>
        </authorList>
    </citation>
    <scope>NUCLEOTIDE SEQUENCE</scope>
    <source>
        <strain evidence="1">ATCC 64411</strain>
    </source>
</reference>